<protein>
    <submittedName>
        <fullName evidence="7">Uncharacterized protein</fullName>
    </submittedName>
</protein>
<evidence type="ECO:0000256" key="1">
    <source>
        <dbReference type="ARBA" id="ARBA00004141"/>
    </source>
</evidence>
<proteinExistence type="inferred from homology"/>
<comment type="similarity">
    <text evidence="2 6">Belongs to the peroxisomal membrane protein PXMP2/4 family.</text>
</comment>
<evidence type="ECO:0000256" key="3">
    <source>
        <dbReference type="ARBA" id="ARBA00022692"/>
    </source>
</evidence>
<dbReference type="OrthoDB" id="860at2759"/>
<dbReference type="Proteomes" id="UP000757232">
    <property type="component" value="Unassembled WGS sequence"/>
</dbReference>
<feature type="transmembrane region" description="Helical" evidence="6">
    <location>
        <begin position="61"/>
        <end position="80"/>
    </location>
</feature>
<accession>A0A9Q5HYP0</accession>
<reference evidence="7" key="1">
    <citation type="submission" date="2016-06" db="EMBL/GenBank/DDBJ databases">
        <title>Draft Genome sequence of the fungus Inonotus baumii.</title>
        <authorList>
            <person name="Zhu H."/>
            <person name="Lin W."/>
        </authorList>
    </citation>
    <scope>NUCLEOTIDE SEQUENCE</scope>
    <source>
        <strain evidence="7">821</strain>
    </source>
</reference>
<evidence type="ECO:0000313" key="8">
    <source>
        <dbReference type="Proteomes" id="UP000757232"/>
    </source>
</evidence>
<sequence length="207" mass="22835">MTATTIAKKSPNPLLAAYIHQLATHPLRTKSITAVQWPAKVPPRVADALSVLKIDVKAFKMALYGFLVSAPLGHYLVGYLQRVFAGQTSNRARAAQILANNLLVAPIQATVLLASMAVVNGAKTVDDVVRTVKSGFMSVIRLQWVTSPLAMVIAQKFIPQELWVPFFNLVGFMMGTYFTIRVKQARLQAEKAKKAKEEEKEKENKSN</sequence>
<dbReference type="PANTHER" id="PTHR11266:SF93">
    <property type="entry name" value="INTEGRAL MEMBRANE PROTEIN 25D9-6"/>
    <property type="match status" value="1"/>
</dbReference>
<feature type="transmembrane region" description="Helical" evidence="6">
    <location>
        <begin position="101"/>
        <end position="119"/>
    </location>
</feature>
<dbReference type="EMBL" id="LNZH02000180">
    <property type="protein sequence ID" value="OCB88319.1"/>
    <property type="molecule type" value="Genomic_DNA"/>
</dbReference>
<evidence type="ECO:0000313" key="7">
    <source>
        <dbReference type="EMBL" id="OCB88319.1"/>
    </source>
</evidence>
<evidence type="ECO:0000256" key="2">
    <source>
        <dbReference type="ARBA" id="ARBA00006824"/>
    </source>
</evidence>
<dbReference type="AlphaFoldDB" id="A0A9Q5HYP0"/>
<evidence type="ECO:0000256" key="6">
    <source>
        <dbReference type="RuleBase" id="RU363053"/>
    </source>
</evidence>
<dbReference type="InterPro" id="IPR007248">
    <property type="entry name" value="Mpv17_PMP22"/>
</dbReference>
<dbReference type="PANTHER" id="PTHR11266">
    <property type="entry name" value="PEROXISOMAL MEMBRANE PROTEIN 2, PXMP2 MPV17"/>
    <property type="match status" value="1"/>
</dbReference>
<name>A0A9Q5HYP0_SANBA</name>
<gene>
    <name evidence="7" type="ORF">A7U60_g4521</name>
</gene>
<comment type="caution">
    <text evidence="7">The sequence shown here is derived from an EMBL/GenBank/DDBJ whole genome shotgun (WGS) entry which is preliminary data.</text>
</comment>
<evidence type="ECO:0000256" key="5">
    <source>
        <dbReference type="ARBA" id="ARBA00023136"/>
    </source>
</evidence>
<keyword evidence="8" id="KW-1185">Reference proteome</keyword>
<comment type="subcellular location">
    <subcellularLocation>
        <location evidence="1">Membrane</location>
        <topology evidence="1">Multi-pass membrane protein</topology>
    </subcellularLocation>
</comment>
<feature type="transmembrane region" description="Helical" evidence="6">
    <location>
        <begin position="162"/>
        <end position="180"/>
    </location>
</feature>
<keyword evidence="5 6" id="KW-0472">Membrane</keyword>
<keyword evidence="4 6" id="KW-1133">Transmembrane helix</keyword>
<dbReference type="Pfam" id="PF04117">
    <property type="entry name" value="Mpv17_PMP22"/>
    <property type="match status" value="1"/>
</dbReference>
<keyword evidence="3 6" id="KW-0812">Transmembrane</keyword>
<evidence type="ECO:0000256" key="4">
    <source>
        <dbReference type="ARBA" id="ARBA00022989"/>
    </source>
</evidence>
<organism evidence="7 8">
    <name type="scientific">Sanghuangporus baumii</name>
    <name type="common">Phellinus baumii</name>
    <dbReference type="NCBI Taxonomy" id="108892"/>
    <lineage>
        <taxon>Eukaryota</taxon>
        <taxon>Fungi</taxon>
        <taxon>Dikarya</taxon>
        <taxon>Basidiomycota</taxon>
        <taxon>Agaricomycotina</taxon>
        <taxon>Agaricomycetes</taxon>
        <taxon>Hymenochaetales</taxon>
        <taxon>Hymenochaetaceae</taxon>
        <taxon>Sanghuangporus</taxon>
    </lineage>
</organism>
<dbReference type="GO" id="GO:0005778">
    <property type="term" value="C:peroxisomal membrane"/>
    <property type="evidence" value="ECO:0007669"/>
    <property type="project" value="TreeGrafter"/>
</dbReference>